<dbReference type="GO" id="GO:0005524">
    <property type="term" value="F:ATP binding"/>
    <property type="evidence" value="ECO:0007669"/>
    <property type="project" value="UniProtKB-KW"/>
</dbReference>
<dbReference type="InterPro" id="IPR027417">
    <property type="entry name" value="P-loop_NTPase"/>
</dbReference>
<dbReference type="PANTHER" id="PTHR34301:SF8">
    <property type="entry name" value="ATPASE DOMAIN-CONTAINING PROTEIN"/>
    <property type="match status" value="1"/>
</dbReference>
<dbReference type="SUPFAM" id="SSF52540">
    <property type="entry name" value="P-loop containing nucleoside triphosphate hydrolases"/>
    <property type="match status" value="1"/>
</dbReference>
<keyword evidence="2" id="KW-0547">Nucleotide-binding</keyword>
<reference evidence="3" key="1">
    <citation type="journal article" date="2019" name="PLoS Negl. Trop. Dis.">
        <title>Revisiting the worldwide diversity of Leptospira species in the environment.</title>
        <authorList>
            <person name="Vincent A.T."/>
            <person name="Schiettekatte O."/>
            <person name="Bourhy P."/>
            <person name="Veyrier F.J."/>
            <person name="Picardeau M."/>
        </authorList>
    </citation>
    <scope>NUCLEOTIDE SEQUENCE [LARGE SCALE GENOMIC DNA]</scope>
    <source>
        <strain evidence="3">201601298</strain>
    </source>
</reference>
<keyword evidence="3" id="KW-1185">Reference proteome</keyword>
<dbReference type="Pfam" id="PF13401">
    <property type="entry name" value="AAA_22"/>
    <property type="match status" value="1"/>
</dbReference>
<keyword evidence="2" id="KW-0067">ATP-binding</keyword>
<dbReference type="EMBL" id="RQHK01000002">
    <property type="protein sequence ID" value="TGM82519.1"/>
    <property type="molecule type" value="Genomic_DNA"/>
</dbReference>
<evidence type="ECO:0000259" key="1">
    <source>
        <dbReference type="Pfam" id="PF13401"/>
    </source>
</evidence>
<feature type="domain" description="ORC1/DEAH AAA+ ATPase" evidence="1">
    <location>
        <begin position="14"/>
        <end position="156"/>
    </location>
</feature>
<protein>
    <submittedName>
        <fullName evidence="2">ATP-binding protein</fullName>
    </submittedName>
</protein>
<dbReference type="Proteomes" id="UP000297940">
    <property type="component" value="Unassembled WGS sequence"/>
</dbReference>
<dbReference type="Gene3D" id="3.40.50.300">
    <property type="entry name" value="P-loop containing nucleotide triphosphate hydrolases"/>
    <property type="match status" value="1"/>
</dbReference>
<name>A0ABY2P5F4_9LEPT</name>
<dbReference type="PANTHER" id="PTHR34301">
    <property type="entry name" value="DNA-BINDING PROTEIN-RELATED"/>
    <property type="match status" value="1"/>
</dbReference>
<evidence type="ECO:0000313" key="2">
    <source>
        <dbReference type="EMBL" id="TGM82519.1"/>
    </source>
</evidence>
<evidence type="ECO:0000313" key="3">
    <source>
        <dbReference type="Proteomes" id="UP000297940"/>
    </source>
</evidence>
<dbReference type="InterPro" id="IPR049945">
    <property type="entry name" value="AAA_22"/>
</dbReference>
<accession>A0ABY2P5F4</accession>
<comment type="caution">
    <text evidence="2">The sequence shown here is derived from an EMBL/GenBank/DDBJ whole genome shotgun (WGS) entry which is preliminary data.</text>
</comment>
<proteinExistence type="predicted"/>
<organism evidence="2 3">
    <name type="scientific">Leptospira mtsangambouensis</name>
    <dbReference type="NCBI Taxonomy" id="2484912"/>
    <lineage>
        <taxon>Bacteria</taxon>
        <taxon>Pseudomonadati</taxon>
        <taxon>Spirochaetota</taxon>
        <taxon>Spirochaetia</taxon>
        <taxon>Leptospirales</taxon>
        <taxon>Leptospiraceae</taxon>
        <taxon>Leptospira</taxon>
    </lineage>
</organism>
<gene>
    <name evidence="2" type="ORF">EHR01_06430</name>
</gene>
<sequence length="367" mass="42276">MDQLKEVLSSINEKGQHIVLFGERGVGKTSLSNIVRDIFNEHAIVSKITCSKDSTFNQLWDKTFREIVQKFEKKQIGFHKDTQTSSYNLNDLKTKDLHDIDSVTSILSNYDKTKFLLIFDEYDVIENPVIKTTYASLIKSLSDNNENVTIMLVGIGESINDLIGQHPSLERCLKQIYLQKMSNKEILEIITSGTKAMNIRMEEKVQESIVKFSDGFPHFTHLLSKYACEEAINENKDIITENHFQNSVKRATSNAHETIRNTYEQAIRTTKLESNFKDVLYSCAMATVDEHGTFRAKDLEEFMSKLLNKEVKLRSFTYHLGKLSQDTKGNVLIKVGTSKNHRYKFKNPMLKAYLKLKFFEEGHFQAE</sequence>